<evidence type="ECO:0000313" key="1">
    <source>
        <dbReference type="EMBL" id="TWC07420.1"/>
    </source>
</evidence>
<evidence type="ECO:0000313" key="2">
    <source>
        <dbReference type="Proteomes" id="UP000321304"/>
    </source>
</evidence>
<sequence>MQDMLTHLEKLRTDAAECALIRDLATDVRKRELFSKLAEHLSALAAEVESTIAAAHREGEAT</sequence>
<dbReference type="Proteomes" id="UP000321304">
    <property type="component" value="Unassembled WGS sequence"/>
</dbReference>
<dbReference type="AlphaFoldDB" id="A0A560MJ76"/>
<organism evidence="1 2">
    <name type="scientific">Bradyrhizobium macuxiense</name>
    <dbReference type="NCBI Taxonomy" id="1755647"/>
    <lineage>
        <taxon>Bacteria</taxon>
        <taxon>Pseudomonadati</taxon>
        <taxon>Pseudomonadota</taxon>
        <taxon>Alphaproteobacteria</taxon>
        <taxon>Hyphomicrobiales</taxon>
        <taxon>Nitrobacteraceae</taxon>
        <taxon>Bradyrhizobium</taxon>
    </lineage>
</organism>
<dbReference type="EMBL" id="VITY01000001">
    <property type="protein sequence ID" value="TWC07420.1"/>
    <property type="molecule type" value="Genomic_DNA"/>
</dbReference>
<gene>
    <name evidence="1" type="ORF">FBZ93_101713</name>
</gene>
<reference evidence="1 2" key="1">
    <citation type="submission" date="2019-06" db="EMBL/GenBank/DDBJ databases">
        <title>Genomic Encyclopedia of Type Strains, Phase IV (KMG-V): Genome sequencing to study the core and pangenomes of soil and plant-associated prokaryotes.</title>
        <authorList>
            <person name="Whitman W."/>
        </authorList>
    </citation>
    <scope>NUCLEOTIDE SEQUENCE [LARGE SCALE GENOMIC DNA]</scope>
    <source>
        <strain evidence="1 2">BR 10355</strain>
    </source>
</reference>
<dbReference type="RefSeq" id="WP_146984559.1">
    <property type="nucleotide sequence ID" value="NZ_VITY01000001.1"/>
</dbReference>
<keyword evidence="2" id="KW-1185">Reference proteome</keyword>
<proteinExistence type="predicted"/>
<comment type="caution">
    <text evidence="1">The sequence shown here is derived from an EMBL/GenBank/DDBJ whole genome shotgun (WGS) entry which is preliminary data.</text>
</comment>
<dbReference type="OrthoDB" id="8255879at2"/>
<accession>A0A560MJ76</accession>
<name>A0A560MJ76_9BRAD</name>
<protein>
    <submittedName>
        <fullName evidence="1">Uncharacterized protein</fullName>
    </submittedName>
</protein>